<dbReference type="Proteomes" id="UP000515159">
    <property type="component" value="Chromosome 2"/>
</dbReference>
<dbReference type="PANTHER" id="PTHR16983:SF13">
    <property type="entry name" value="LYMPHOCYTE ANTIGEN 6E"/>
    <property type="match status" value="1"/>
</dbReference>
<dbReference type="GeneID" id="117355364"/>
<evidence type="ECO:0000313" key="8">
    <source>
        <dbReference type="Proteomes" id="UP000515159"/>
    </source>
</evidence>
<dbReference type="OrthoDB" id="10002433at2759"/>
<dbReference type="SUPFAM" id="SSF57302">
    <property type="entry name" value="Snake toxin-like"/>
    <property type="match status" value="1"/>
</dbReference>
<dbReference type="SMART" id="SM00134">
    <property type="entry name" value="LU"/>
    <property type="match status" value="1"/>
</dbReference>
<evidence type="ECO:0000259" key="7">
    <source>
        <dbReference type="SMART" id="SM00134"/>
    </source>
</evidence>
<dbReference type="InterPro" id="IPR045860">
    <property type="entry name" value="Snake_toxin-like_sf"/>
</dbReference>
<dbReference type="InterPro" id="IPR035076">
    <property type="entry name" value="Toxin/TOLIP"/>
</dbReference>
<dbReference type="GO" id="GO:0005886">
    <property type="term" value="C:plasma membrane"/>
    <property type="evidence" value="ECO:0007669"/>
    <property type="project" value="UniProtKB-SubCell"/>
</dbReference>
<proteinExistence type="predicted"/>
<protein>
    <submittedName>
        <fullName evidence="9">Lymphocyte antigen 6E-like</fullName>
    </submittedName>
</protein>
<gene>
    <name evidence="9" type="primary">LOC117355364</name>
</gene>
<accession>A0A6P8PMQ1</accession>
<evidence type="ECO:0000256" key="2">
    <source>
        <dbReference type="ARBA" id="ARBA00022475"/>
    </source>
</evidence>
<feature type="domain" description="UPAR/Ly6" evidence="7">
    <location>
        <begin position="21"/>
        <end position="105"/>
    </location>
</feature>
<dbReference type="InterPro" id="IPR051110">
    <property type="entry name" value="Ly-6/neurotoxin-like_GPI-ap"/>
</dbReference>
<dbReference type="InterPro" id="IPR016054">
    <property type="entry name" value="LY6_UPA_recep-like"/>
</dbReference>
<evidence type="ECO:0000313" key="9">
    <source>
        <dbReference type="RefSeq" id="XP_033789697.1"/>
    </source>
</evidence>
<dbReference type="RefSeq" id="XP_033789697.1">
    <property type="nucleotide sequence ID" value="XM_033933806.1"/>
</dbReference>
<evidence type="ECO:0000256" key="3">
    <source>
        <dbReference type="ARBA" id="ARBA00022729"/>
    </source>
</evidence>
<dbReference type="FunCoup" id="A0A6P8PMQ1">
    <property type="interactions" value="121"/>
</dbReference>
<keyword evidence="3 6" id="KW-0732">Signal</keyword>
<feature type="signal peptide" evidence="6">
    <location>
        <begin position="1"/>
        <end position="20"/>
    </location>
</feature>
<evidence type="ECO:0000256" key="6">
    <source>
        <dbReference type="SAM" id="SignalP"/>
    </source>
</evidence>
<keyword evidence="4" id="KW-0472">Membrane</keyword>
<keyword evidence="8" id="KW-1185">Reference proteome</keyword>
<dbReference type="Pfam" id="PF00087">
    <property type="entry name" value="Toxin_TOLIP"/>
    <property type="match status" value="1"/>
</dbReference>
<dbReference type="KEGG" id="gsh:117355364"/>
<dbReference type="GO" id="GO:0030550">
    <property type="term" value="F:acetylcholine receptor inhibitor activity"/>
    <property type="evidence" value="ECO:0007669"/>
    <property type="project" value="TreeGrafter"/>
</dbReference>
<dbReference type="AlphaFoldDB" id="A0A6P8PMQ1"/>
<dbReference type="Gene3D" id="2.10.60.10">
    <property type="entry name" value="CD59"/>
    <property type="match status" value="1"/>
</dbReference>
<keyword evidence="2" id="KW-1003">Cell membrane</keyword>
<evidence type="ECO:0000256" key="4">
    <source>
        <dbReference type="ARBA" id="ARBA00023136"/>
    </source>
</evidence>
<comment type="subcellular location">
    <subcellularLocation>
        <location evidence="1">Cell membrane</location>
    </subcellularLocation>
</comment>
<feature type="chain" id="PRO_5028229657" evidence="6">
    <location>
        <begin position="21"/>
        <end position="124"/>
    </location>
</feature>
<evidence type="ECO:0000256" key="1">
    <source>
        <dbReference type="ARBA" id="ARBA00004236"/>
    </source>
</evidence>
<dbReference type="CDD" id="cd23543">
    <property type="entry name" value="TFP_LU_ECD_Ly6E"/>
    <property type="match status" value="1"/>
</dbReference>
<organism evidence="8 9">
    <name type="scientific">Geotrypetes seraphini</name>
    <name type="common">Gaboon caecilian</name>
    <name type="synonym">Caecilia seraphini</name>
    <dbReference type="NCBI Taxonomy" id="260995"/>
    <lineage>
        <taxon>Eukaryota</taxon>
        <taxon>Metazoa</taxon>
        <taxon>Chordata</taxon>
        <taxon>Craniata</taxon>
        <taxon>Vertebrata</taxon>
        <taxon>Euteleostomi</taxon>
        <taxon>Amphibia</taxon>
        <taxon>Gymnophiona</taxon>
        <taxon>Geotrypetes</taxon>
    </lineage>
</organism>
<evidence type="ECO:0000256" key="5">
    <source>
        <dbReference type="ARBA" id="ARBA00023180"/>
    </source>
</evidence>
<reference evidence="9" key="1">
    <citation type="submission" date="2025-08" db="UniProtKB">
        <authorList>
            <consortium name="RefSeq"/>
        </authorList>
    </citation>
    <scope>IDENTIFICATION</scope>
</reference>
<dbReference type="PANTHER" id="PTHR16983">
    <property type="entry name" value="UPAR/LY6 DOMAIN-CONTAINING PROTEIN"/>
    <property type="match status" value="1"/>
</dbReference>
<dbReference type="FunFam" id="2.10.60.10:FF:000003">
    <property type="entry name" value="lymphocyte antigen 6E isoform X1"/>
    <property type="match status" value="1"/>
</dbReference>
<keyword evidence="5" id="KW-0325">Glycoprotein</keyword>
<name>A0A6P8PMQ1_GEOSA</name>
<dbReference type="InParanoid" id="A0A6P8PMQ1"/>
<sequence>MTVSLLCLMAAALSVQTAHSLMCFQCESETSNWNCLRPVTCPNENDQCVTSVQSAGIGSTTSYISKGCSPICFATDVNLWVMGASTKCCNSFLCNISGATHVKVSHMVMAVAAAVLCILLRVGL</sequence>